<evidence type="ECO:0000313" key="2">
    <source>
        <dbReference type="EMBL" id="GAQ92283.1"/>
    </source>
</evidence>
<keyword evidence="3" id="KW-1185">Reference proteome</keyword>
<reference evidence="2 3" key="1">
    <citation type="journal article" date="2014" name="Nat. Commun.">
        <title>Klebsormidium flaccidum genome reveals primary factors for plant terrestrial adaptation.</title>
        <authorList>
            <person name="Hori K."/>
            <person name="Maruyama F."/>
            <person name="Fujisawa T."/>
            <person name="Togashi T."/>
            <person name="Yamamoto N."/>
            <person name="Seo M."/>
            <person name="Sato S."/>
            <person name="Yamada T."/>
            <person name="Mori H."/>
            <person name="Tajima N."/>
            <person name="Moriyama T."/>
            <person name="Ikeuchi M."/>
            <person name="Watanabe M."/>
            <person name="Wada H."/>
            <person name="Kobayashi K."/>
            <person name="Saito M."/>
            <person name="Masuda T."/>
            <person name="Sasaki-Sekimoto Y."/>
            <person name="Mashiguchi K."/>
            <person name="Awai K."/>
            <person name="Shimojima M."/>
            <person name="Masuda S."/>
            <person name="Iwai M."/>
            <person name="Nobusawa T."/>
            <person name="Narise T."/>
            <person name="Kondo S."/>
            <person name="Saito H."/>
            <person name="Sato R."/>
            <person name="Murakawa M."/>
            <person name="Ihara Y."/>
            <person name="Oshima-Yamada Y."/>
            <person name="Ohtaka K."/>
            <person name="Satoh M."/>
            <person name="Sonobe K."/>
            <person name="Ishii M."/>
            <person name="Ohtani R."/>
            <person name="Kanamori-Sato M."/>
            <person name="Honoki R."/>
            <person name="Miyazaki D."/>
            <person name="Mochizuki H."/>
            <person name="Umetsu J."/>
            <person name="Higashi K."/>
            <person name="Shibata D."/>
            <person name="Kamiya Y."/>
            <person name="Sato N."/>
            <person name="Nakamura Y."/>
            <person name="Tabata S."/>
            <person name="Ida S."/>
            <person name="Kurokawa K."/>
            <person name="Ohta H."/>
        </authorList>
    </citation>
    <scope>NUCLEOTIDE SEQUENCE [LARGE SCALE GENOMIC DNA]</scope>
    <source>
        <strain evidence="2 3">NIES-2285</strain>
    </source>
</reference>
<dbReference type="Proteomes" id="UP000054558">
    <property type="component" value="Unassembled WGS sequence"/>
</dbReference>
<feature type="region of interest" description="Disordered" evidence="1">
    <location>
        <begin position="32"/>
        <end position="66"/>
    </location>
</feature>
<sequence>MQRPLKPLPAEMMKHVDTLVRELMLERMQELLTEEMKKDRQSPDKVEPTSSRAVTPVENGGPSQTP</sequence>
<evidence type="ECO:0000256" key="1">
    <source>
        <dbReference type="SAM" id="MobiDB-lite"/>
    </source>
</evidence>
<dbReference type="EMBL" id="DF237915">
    <property type="protein sequence ID" value="GAQ92283.1"/>
    <property type="molecule type" value="Genomic_DNA"/>
</dbReference>
<organism evidence="2 3">
    <name type="scientific">Klebsormidium nitens</name>
    <name type="common">Green alga</name>
    <name type="synonym">Ulothrix nitens</name>
    <dbReference type="NCBI Taxonomy" id="105231"/>
    <lineage>
        <taxon>Eukaryota</taxon>
        <taxon>Viridiplantae</taxon>
        <taxon>Streptophyta</taxon>
        <taxon>Klebsormidiophyceae</taxon>
        <taxon>Klebsormidiales</taxon>
        <taxon>Klebsormidiaceae</taxon>
        <taxon>Klebsormidium</taxon>
    </lineage>
</organism>
<gene>
    <name evidence="2" type="ORF">KFL_009660010</name>
</gene>
<name>A0A1Y1INQ5_KLENI</name>
<evidence type="ECO:0000313" key="3">
    <source>
        <dbReference type="Proteomes" id="UP000054558"/>
    </source>
</evidence>
<accession>A0A1Y1INQ5</accession>
<feature type="compositionally biased region" description="Basic and acidic residues" evidence="1">
    <location>
        <begin position="32"/>
        <end position="47"/>
    </location>
</feature>
<dbReference type="AlphaFoldDB" id="A0A1Y1INQ5"/>
<proteinExistence type="predicted"/>
<protein>
    <submittedName>
        <fullName evidence="2">Uncharacterized protein</fullName>
    </submittedName>
</protein>